<dbReference type="EMBL" id="LZPO01107074">
    <property type="protein sequence ID" value="OBS60704.1"/>
    <property type="molecule type" value="Genomic_DNA"/>
</dbReference>
<dbReference type="OrthoDB" id="1688503at2759"/>
<dbReference type="Proteomes" id="UP000092124">
    <property type="component" value="Unassembled WGS sequence"/>
</dbReference>
<dbReference type="STRING" id="56216.A0A1A6G4D7"/>
<sequence length="148" mass="17070">MGIERWGSGERGVVPLGAPGLSHCRRSCHQNEAQSLCCLRTLQRQQTGKVVQVYRKQCVIYTEKLRREKANGTTLHMGIHTSKVITRLKLDKDRKKMEEGEAQSLPVGKEEGKYKEETIEKMQQLVPKWYNCFNSELRDTQVKVDEVH</sequence>
<dbReference type="InterPro" id="IPR008991">
    <property type="entry name" value="Translation_prot_SH3-like_sf"/>
</dbReference>
<dbReference type="InterPro" id="IPR014722">
    <property type="entry name" value="Rib_uL2_dom2"/>
</dbReference>
<protein>
    <submittedName>
        <fullName evidence="4">Uncharacterized protein</fullName>
    </submittedName>
</protein>
<name>A0A1A6G4D7_NEOLE</name>
<evidence type="ECO:0000313" key="5">
    <source>
        <dbReference type="Proteomes" id="UP000092124"/>
    </source>
</evidence>
<evidence type="ECO:0000256" key="2">
    <source>
        <dbReference type="ARBA" id="ARBA00022980"/>
    </source>
</evidence>
<dbReference type="AlphaFoldDB" id="A0A1A6G4D7"/>
<dbReference type="NCBIfam" id="TIGR01080">
    <property type="entry name" value="rplX_A_E"/>
    <property type="match status" value="1"/>
</dbReference>
<proteinExistence type="inferred from homology"/>
<evidence type="ECO:0000313" key="4">
    <source>
        <dbReference type="EMBL" id="OBS60704.1"/>
    </source>
</evidence>
<evidence type="ECO:0000256" key="1">
    <source>
        <dbReference type="ARBA" id="ARBA00010618"/>
    </source>
</evidence>
<dbReference type="InterPro" id="IPR005756">
    <property type="entry name" value="Ribosomal_uL24_euk/arc"/>
</dbReference>
<dbReference type="GO" id="GO:0006412">
    <property type="term" value="P:translation"/>
    <property type="evidence" value="ECO:0007669"/>
    <property type="project" value="InterPro"/>
</dbReference>
<dbReference type="Pfam" id="PF16906">
    <property type="entry name" value="Ribosomal_L26"/>
    <property type="match status" value="1"/>
</dbReference>
<dbReference type="GO" id="GO:0015934">
    <property type="term" value="C:large ribosomal subunit"/>
    <property type="evidence" value="ECO:0007669"/>
    <property type="project" value="InterPro"/>
</dbReference>
<dbReference type="Gene3D" id="2.30.30.30">
    <property type="match status" value="1"/>
</dbReference>
<reference evidence="4 5" key="1">
    <citation type="submission" date="2016-06" db="EMBL/GenBank/DDBJ databases">
        <title>The Draft Genome Sequence and Annotation of the Desert Woodrat Neotoma lepida.</title>
        <authorList>
            <person name="Campbell M."/>
            <person name="Oakeson K.F."/>
            <person name="Yandell M."/>
            <person name="Halpert J.R."/>
            <person name="Dearing D."/>
        </authorList>
    </citation>
    <scope>NUCLEOTIDE SEQUENCE [LARGE SCALE GENOMIC DNA]</scope>
    <source>
        <strain evidence="4">417</strain>
        <tissue evidence="4">Liver</tissue>
    </source>
</reference>
<dbReference type="SUPFAM" id="SSF50104">
    <property type="entry name" value="Translation proteins SH3-like domain"/>
    <property type="match status" value="1"/>
</dbReference>
<comment type="similarity">
    <text evidence="1">Belongs to the universal ribosomal protein uL24 family.</text>
</comment>
<keyword evidence="3" id="KW-0687">Ribonucleoprotein</keyword>
<evidence type="ECO:0000256" key="3">
    <source>
        <dbReference type="ARBA" id="ARBA00023274"/>
    </source>
</evidence>
<dbReference type="GO" id="GO:0003723">
    <property type="term" value="F:RNA binding"/>
    <property type="evidence" value="ECO:0007669"/>
    <property type="project" value="InterPro"/>
</dbReference>
<dbReference type="GO" id="GO:0003735">
    <property type="term" value="F:structural constituent of ribosome"/>
    <property type="evidence" value="ECO:0007669"/>
    <property type="project" value="InterPro"/>
</dbReference>
<accession>A0A1A6G4D7</accession>
<gene>
    <name evidence="4" type="ORF">A6R68_08170</name>
</gene>
<dbReference type="CDD" id="cd06089">
    <property type="entry name" value="KOW_RPL26"/>
    <property type="match status" value="1"/>
</dbReference>
<comment type="caution">
    <text evidence="4">The sequence shown here is derived from an EMBL/GenBank/DDBJ whole genome shotgun (WGS) entry which is preliminary data.</text>
</comment>
<keyword evidence="5" id="KW-1185">Reference proteome</keyword>
<keyword evidence="2" id="KW-0689">Ribosomal protein</keyword>
<dbReference type="PANTHER" id="PTHR11143">
    <property type="entry name" value="60S RIBOSOMAL PROTEIN L26 FAMILY MEMBER"/>
    <property type="match status" value="1"/>
</dbReference>
<dbReference type="InterPro" id="IPR041988">
    <property type="entry name" value="Ribosomal_uL24_KOW"/>
</dbReference>
<organism evidence="4 5">
    <name type="scientific">Neotoma lepida</name>
    <name type="common">Desert woodrat</name>
    <dbReference type="NCBI Taxonomy" id="56216"/>
    <lineage>
        <taxon>Eukaryota</taxon>
        <taxon>Metazoa</taxon>
        <taxon>Chordata</taxon>
        <taxon>Craniata</taxon>
        <taxon>Vertebrata</taxon>
        <taxon>Euteleostomi</taxon>
        <taxon>Mammalia</taxon>
        <taxon>Eutheria</taxon>
        <taxon>Euarchontoglires</taxon>
        <taxon>Glires</taxon>
        <taxon>Rodentia</taxon>
        <taxon>Myomorpha</taxon>
        <taxon>Muroidea</taxon>
        <taxon>Cricetidae</taxon>
        <taxon>Neotominae</taxon>
        <taxon>Neotoma</taxon>
    </lineage>
</organism>